<reference evidence="2 3" key="1">
    <citation type="submission" date="2017-09" db="EMBL/GenBank/DDBJ databases">
        <title>A single nucleotide polymorphism in the Staphylococcus aureus virulence regulator SaeR abolishes pathogenesis.</title>
        <authorList>
            <person name="Copin R.J."/>
            <person name="Sause W."/>
            <person name="Shopsin B."/>
            <person name="Torres V.J."/>
        </authorList>
    </citation>
    <scope>NUCLEOTIDE SEQUENCE [LARGE SCALE GENOMIC DNA]</scope>
    <source>
        <strain evidence="3">Newman</strain>
    </source>
</reference>
<evidence type="ECO:0000313" key="2">
    <source>
        <dbReference type="EMBL" id="ATC70434.1"/>
    </source>
</evidence>
<dbReference type="InterPro" id="IPR056304">
    <property type="entry name" value="Lip-like_C"/>
</dbReference>
<dbReference type="Proteomes" id="UP000217245">
    <property type="component" value="Chromosome"/>
</dbReference>
<proteinExistence type="predicted"/>
<dbReference type="AlphaFoldDB" id="A0AAU8WLS8"/>
<gene>
    <name evidence="2" type="ORF">CNH36_01820</name>
</gene>
<feature type="domain" description="Lipase-like C-terminal" evidence="1">
    <location>
        <begin position="2"/>
        <end position="47"/>
    </location>
</feature>
<evidence type="ECO:0000313" key="3">
    <source>
        <dbReference type="Proteomes" id="UP000217245"/>
    </source>
</evidence>
<accession>A0AAU8WLS8</accession>
<organism evidence="2 3">
    <name type="scientific">Staphylococcus aureus</name>
    <dbReference type="NCBI Taxonomy" id="1280"/>
    <lineage>
        <taxon>Bacteria</taxon>
        <taxon>Bacillati</taxon>
        <taxon>Bacillota</taxon>
        <taxon>Bacilli</taxon>
        <taxon>Bacillales</taxon>
        <taxon>Staphylococcaceae</taxon>
        <taxon>Staphylococcus</taxon>
    </lineage>
</organism>
<dbReference type="EMBL" id="CP023391">
    <property type="protein sequence ID" value="ATC70434.1"/>
    <property type="molecule type" value="Genomic_DNA"/>
</dbReference>
<evidence type="ECO:0000259" key="1">
    <source>
        <dbReference type="Pfam" id="PF24708"/>
    </source>
</evidence>
<sequence>MIQGWDHVDFIGVDFLDFKRKGAELANFYTGIINDLLRVEATESKGTQLKAS</sequence>
<name>A0AAU8WLS8_STAAU</name>
<dbReference type="Pfam" id="PF24708">
    <property type="entry name" value="Lip_C"/>
    <property type="match status" value="1"/>
</dbReference>
<protein>
    <submittedName>
        <fullName evidence="2">Lipase</fullName>
    </submittedName>
</protein>